<keyword evidence="3" id="KW-1185">Reference proteome</keyword>
<feature type="coiled-coil region" evidence="1">
    <location>
        <begin position="9"/>
        <end position="43"/>
    </location>
</feature>
<gene>
    <name evidence="2" type="ORF">G8E10_24940</name>
</gene>
<dbReference type="AlphaFoldDB" id="A0AA44CD48"/>
<sequence>MNKARRNTLSKVQTRLEELAALASEIRELIEAARDEEQEYRDNMPESFADGEKGEAADNAIAAMEEAMSVLETIEGEATEASEHLDTAAA</sequence>
<protein>
    <submittedName>
        <fullName evidence="2">Uncharacterized protein</fullName>
    </submittedName>
</protein>
<reference evidence="2" key="1">
    <citation type="submission" date="2020-03" db="EMBL/GenBank/DDBJ databases">
        <title>Ferranicluibacter endophyticum gen. nov., sp. nov., a new genus isolated from Rubus ulmifolius Schott. stem.</title>
        <authorList>
            <person name="Roca-Couso R."/>
            <person name="Flores-Felix J.D."/>
            <person name="Igual J.M."/>
            <person name="Rivas R."/>
        </authorList>
    </citation>
    <scope>NUCLEOTIDE SEQUENCE</scope>
    <source>
        <strain evidence="2">CRRU44</strain>
    </source>
</reference>
<dbReference type="EMBL" id="JAANCM010000023">
    <property type="protein sequence ID" value="NHT78950.1"/>
    <property type="molecule type" value="Genomic_DNA"/>
</dbReference>
<accession>A0AA44CD48</accession>
<evidence type="ECO:0000313" key="3">
    <source>
        <dbReference type="Proteomes" id="UP001155840"/>
    </source>
</evidence>
<proteinExistence type="predicted"/>
<dbReference type="Proteomes" id="UP001155840">
    <property type="component" value="Unassembled WGS sequence"/>
</dbReference>
<organism evidence="2 3">
    <name type="scientific">Ferranicluibacter rubi</name>
    <dbReference type="NCBI Taxonomy" id="2715133"/>
    <lineage>
        <taxon>Bacteria</taxon>
        <taxon>Pseudomonadati</taxon>
        <taxon>Pseudomonadota</taxon>
        <taxon>Alphaproteobacteria</taxon>
        <taxon>Hyphomicrobiales</taxon>
        <taxon>Rhizobiaceae</taxon>
        <taxon>Ferranicluibacter</taxon>
    </lineage>
</organism>
<keyword evidence="1" id="KW-0175">Coiled coil</keyword>
<dbReference type="RefSeq" id="WP_167131109.1">
    <property type="nucleotide sequence ID" value="NZ_JAANCM010000023.1"/>
</dbReference>
<name>A0AA44CD48_9HYPH</name>
<evidence type="ECO:0000256" key="1">
    <source>
        <dbReference type="SAM" id="Coils"/>
    </source>
</evidence>
<evidence type="ECO:0000313" key="2">
    <source>
        <dbReference type="EMBL" id="NHT78950.1"/>
    </source>
</evidence>
<comment type="caution">
    <text evidence="2">The sequence shown here is derived from an EMBL/GenBank/DDBJ whole genome shotgun (WGS) entry which is preliminary data.</text>
</comment>